<reference evidence="1 2" key="1">
    <citation type="submission" date="2015-10" db="EMBL/GenBank/DDBJ databases">
        <title>The world's first case of liver abscess caused by Pannonibacter phragmitetus.</title>
        <authorList>
            <person name="Ming D."/>
            <person name="Wang M."/>
            <person name="Zhou Y."/>
            <person name="Jiang T."/>
            <person name="Hu S."/>
        </authorList>
    </citation>
    <scope>NUCLEOTIDE SEQUENCE [LARGE SCALE GENOMIC DNA]</scope>
    <source>
        <strain evidence="1 2">31801</strain>
    </source>
</reference>
<accession>A0A0L0J4Q6</accession>
<proteinExistence type="predicted"/>
<dbReference type="PATRIC" id="fig|121719.5.peg.2019"/>
<gene>
    <name evidence="1" type="ORF">APZ00_18530</name>
</gene>
<keyword evidence="2" id="KW-1185">Reference proteome</keyword>
<dbReference type="Gene3D" id="2.60.40.3440">
    <property type="match status" value="1"/>
</dbReference>
<organism evidence="1 2">
    <name type="scientific">Pannonibacter phragmitetus</name>
    <dbReference type="NCBI Taxonomy" id="121719"/>
    <lineage>
        <taxon>Bacteria</taxon>
        <taxon>Pseudomonadati</taxon>
        <taxon>Pseudomonadota</taxon>
        <taxon>Alphaproteobacteria</taxon>
        <taxon>Hyphomicrobiales</taxon>
        <taxon>Stappiaceae</taxon>
        <taxon>Pannonibacter</taxon>
    </lineage>
</organism>
<protein>
    <submittedName>
        <fullName evidence="1">Uncharacterized protein</fullName>
    </submittedName>
</protein>
<evidence type="ECO:0000313" key="1">
    <source>
        <dbReference type="EMBL" id="ALV28801.1"/>
    </source>
</evidence>
<dbReference type="EMBL" id="CP013068">
    <property type="protein sequence ID" value="ALV28801.1"/>
    <property type="molecule type" value="Genomic_DNA"/>
</dbReference>
<dbReference type="Proteomes" id="UP000064921">
    <property type="component" value="Chromosome"/>
</dbReference>
<dbReference type="AlphaFoldDB" id="A0A0L0J4Q6"/>
<evidence type="ECO:0000313" key="2">
    <source>
        <dbReference type="Proteomes" id="UP000064921"/>
    </source>
</evidence>
<dbReference type="RefSeq" id="WP_050471465.1">
    <property type="nucleotide sequence ID" value="NZ_CP013068.1"/>
</dbReference>
<dbReference type="KEGG" id="pphr:APZ00_18530"/>
<sequence length="128" mass="13528">MSPVIRLSIAAFALVAVTASAHAECSGSNGRGWGTGNGKGSFEMTSADKVCKISFPGFIDEVKKTREPATDVTITRQPKNGKVSVVKGQGLIYTPARNFKGEDQFCTKNTTPKVKGKSLSGCITVMVK</sequence>
<name>A0A0L0J4Q6_9HYPH</name>